<sequence>MIFVKLWLLATSAEFVQAKLLGSSFGVPGLNATFDYVVVGGGTAGLTIATRLVEQNAGSVAVVEAGTFYEISNGNGSQVPGPGVNYAGKSALDWQPLIDWGYMTTPQAGANNASLHYARGKTLGGSSARNAMIYQRGTTASYQKWADQVGDQNYTFENLLPYFEKSINFSAPDMSVRFANSTPQYDETVMGDGTGPLSVGFPNSPSAYGTFAVEGMKQMNLSGIDGFQSGSLLGYAYSMFTIDSGTMLRSSSETAFMRQALQYNAYQVYHLTMTKKILFDSNKKATGVLVDTQGFQYTLTAKKEVIVSAGAFASPQILMASGVGPADTLTSLGIEVIADRPGVGKGMQDHVWVTLAYPINAQTSSSLRYPSFLYGQQALFNSYPATGIYSSPNCDVLGWEKVPQDLRASWSNATNGVLKAYPDDWPELEYMTVNSYVNEQEVYKLMDPFDGTNYASIGVILASPISRGSVTITSADTSVHPSINPEWLTNQADMDMMIAGVKRAREFWGTAALQGLVIGEEAFPGSEISTDAEIESFIRNSFNTIWHAACTCAMGKIDDPNSVVDSEAKVIGVQGLRVVDASTFPLLPPGHPQSTIYALAEKIACNISGGCIL</sequence>
<dbReference type="InterPro" id="IPR007867">
    <property type="entry name" value="GMC_OxRtase_C"/>
</dbReference>
<feature type="active site" description="Proton donor" evidence="3">
    <location>
        <position position="547"/>
    </location>
</feature>
<dbReference type="Gene3D" id="3.30.560.10">
    <property type="entry name" value="Glucose Oxidase, domain 3"/>
    <property type="match status" value="1"/>
</dbReference>
<comment type="cofactor">
    <cofactor evidence="4">
        <name>FAD</name>
        <dbReference type="ChEBI" id="CHEBI:57692"/>
    </cofactor>
</comment>
<evidence type="ECO:0000256" key="5">
    <source>
        <dbReference type="SAM" id="SignalP"/>
    </source>
</evidence>
<organism evidence="7 8">
    <name type="scientific">Phomopsis amygdali</name>
    <name type="common">Fusicoccum amygdali</name>
    <dbReference type="NCBI Taxonomy" id="1214568"/>
    <lineage>
        <taxon>Eukaryota</taxon>
        <taxon>Fungi</taxon>
        <taxon>Dikarya</taxon>
        <taxon>Ascomycota</taxon>
        <taxon>Pezizomycotina</taxon>
        <taxon>Sordariomycetes</taxon>
        <taxon>Sordariomycetidae</taxon>
        <taxon>Diaporthales</taxon>
        <taxon>Diaporthaceae</taxon>
        <taxon>Diaporthe</taxon>
    </lineage>
</organism>
<comment type="caution">
    <text evidence="7">The sequence shown here is derived from an EMBL/GenBank/DDBJ whole genome shotgun (WGS) entry which is preliminary data.</text>
</comment>
<dbReference type="Gene3D" id="3.50.50.60">
    <property type="entry name" value="FAD/NAD(P)-binding domain"/>
    <property type="match status" value="1"/>
</dbReference>
<feature type="active site" description="Proton acceptor" evidence="3">
    <location>
        <position position="591"/>
    </location>
</feature>
<evidence type="ECO:0000256" key="2">
    <source>
        <dbReference type="ARBA" id="ARBA00023180"/>
    </source>
</evidence>
<feature type="binding site" evidence="4">
    <location>
        <begin position="592"/>
        <end position="593"/>
    </location>
    <ligand>
        <name>FAD</name>
        <dbReference type="ChEBI" id="CHEBI:57692"/>
    </ligand>
</feature>
<feature type="domain" description="Glucose-methanol-choline oxidoreductase N-terminal" evidence="6">
    <location>
        <begin position="310"/>
        <end position="324"/>
    </location>
</feature>
<evidence type="ECO:0000313" key="7">
    <source>
        <dbReference type="EMBL" id="KAK2614721.1"/>
    </source>
</evidence>
<dbReference type="Pfam" id="PF05199">
    <property type="entry name" value="GMC_oxred_C"/>
    <property type="match status" value="1"/>
</dbReference>
<evidence type="ECO:0000313" key="8">
    <source>
        <dbReference type="Proteomes" id="UP001265746"/>
    </source>
</evidence>
<reference evidence="7" key="1">
    <citation type="submission" date="2023-06" db="EMBL/GenBank/DDBJ databases">
        <authorList>
            <person name="Noh H."/>
        </authorList>
    </citation>
    <scope>NUCLEOTIDE SEQUENCE</scope>
    <source>
        <strain evidence="7">DUCC20226</strain>
    </source>
</reference>
<protein>
    <recommendedName>
        <fullName evidence="6">Glucose-methanol-choline oxidoreductase N-terminal domain-containing protein</fullName>
    </recommendedName>
</protein>
<proteinExistence type="inferred from homology"/>
<dbReference type="PANTHER" id="PTHR11552">
    <property type="entry name" value="GLUCOSE-METHANOL-CHOLINE GMC OXIDOREDUCTASE"/>
    <property type="match status" value="1"/>
</dbReference>
<dbReference type="InterPro" id="IPR012132">
    <property type="entry name" value="GMC_OxRdtase"/>
</dbReference>
<dbReference type="Proteomes" id="UP001265746">
    <property type="component" value="Unassembled WGS sequence"/>
</dbReference>
<feature type="signal peptide" evidence="5">
    <location>
        <begin position="1"/>
        <end position="18"/>
    </location>
</feature>
<dbReference type="Pfam" id="PF00732">
    <property type="entry name" value="GMC_oxred_N"/>
    <property type="match status" value="1"/>
</dbReference>
<keyword evidence="8" id="KW-1185">Reference proteome</keyword>
<evidence type="ECO:0000256" key="4">
    <source>
        <dbReference type="PIRSR" id="PIRSR000137-2"/>
    </source>
</evidence>
<keyword evidence="4" id="KW-0274">FAD</keyword>
<evidence type="ECO:0000256" key="1">
    <source>
        <dbReference type="ARBA" id="ARBA00010790"/>
    </source>
</evidence>
<dbReference type="SUPFAM" id="SSF51905">
    <property type="entry name" value="FAD/NAD(P)-binding domain"/>
    <property type="match status" value="1"/>
</dbReference>
<dbReference type="AlphaFoldDB" id="A0AAD9SQQ6"/>
<gene>
    <name evidence="7" type="ORF">N8I77_001526</name>
</gene>
<name>A0AAD9SQQ6_PHOAM</name>
<dbReference type="GO" id="GO:0044550">
    <property type="term" value="P:secondary metabolite biosynthetic process"/>
    <property type="evidence" value="ECO:0007669"/>
    <property type="project" value="TreeGrafter"/>
</dbReference>
<evidence type="ECO:0000256" key="3">
    <source>
        <dbReference type="PIRSR" id="PIRSR000137-1"/>
    </source>
</evidence>
<comment type="similarity">
    <text evidence="1">Belongs to the GMC oxidoreductase family.</text>
</comment>
<dbReference type="SUPFAM" id="SSF54373">
    <property type="entry name" value="FAD-linked reductases, C-terminal domain"/>
    <property type="match status" value="1"/>
</dbReference>
<dbReference type="EMBL" id="JAUJFL010000001">
    <property type="protein sequence ID" value="KAK2614721.1"/>
    <property type="molecule type" value="Genomic_DNA"/>
</dbReference>
<dbReference type="PANTHER" id="PTHR11552:SF138">
    <property type="entry name" value="DEHYDROGENASE PKFF-RELATED"/>
    <property type="match status" value="1"/>
</dbReference>
<accession>A0AAD9SQQ6</accession>
<dbReference type="InterPro" id="IPR000172">
    <property type="entry name" value="GMC_OxRdtase_N"/>
</dbReference>
<evidence type="ECO:0000259" key="6">
    <source>
        <dbReference type="PROSITE" id="PS00624"/>
    </source>
</evidence>
<feature type="chain" id="PRO_5042255282" description="Glucose-methanol-choline oxidoreductase N-terminal domain-containing protein" evidence="5">
    <location>
        <begin position="19"/>
        <end position="613"/>
    </location>
</feature>
<dbReference type="PROSITE" id="PS00624">
    <property type="entry name" value="GMC_OXRED_2"/>
    <property type="match status" value="1"/>
</dbReference>
<dbReference type="GO" id="GO:0016614">
    <property type="term" value="F:oxidoreductase activity, acting on CH-OH group of donors"/>
    <property type="evidence" value="ECO:0007669"/>
    <property type="project" value="InterPro"/>
</dbReference>
<dbReference type="PIRSF" id="PIRSF000137">
    <property type="entry name" value="Alcohol_oxidase"/>
    <property type="match status" value="1"/>
</dbReference>
<keyword evidence="2" id="KW-0325">Glycoprotein</keyword>
<keyword evidence="4" id="KW-0285">Flavoprotein</keyword>
<feature type="binding site" evidence="4">
    <location>
        <begin position="546"/>
        <end position="547"/>
    </location>
    <ligand>
        <name>FAD</name>
        <dbReference type="ChEBI" id="CHEBI:57692"/>
    </ligand>
</feature>
<keyword evidence="5" id="KW-0732">Signal</keyword>
<dbReference type="GO" id="GO:0050660">
    <property type="term" value="F:flavin adenine dinucleotide binding"/>
    <property type="evidence" value="ECO:0007669"/>
    <property type="project" value="InterPro"/>
</dbReference>
<dbReference type="InterPro" id="IPR036188">
    <property type="entry name" value="FAD/NAD-bd_sf"/>
</dbReference>